<dbReference type="Proteomes" id="UP001372338">
    <property type="component" value="Unassembled WGS sequence"/>
</dbReference>
<dbReference type="FunFam" id="2.30.30.30:FF:000053">
    <property type="entry name" value="Protein RNA-directed DNA methylation 3"/>
    <property type="match status" value="1"/>
</dbReference>
<name>A0AAN9IJK4_CROPI</name>
<dbReference type="InterPro" id="IPR039659">
    <property type="entry name" value="SPT5"/>
</dbReference>
<feature type="domain" description="Spt5 KOW" evidence="1">
    <location>
        <begin position="115"/>
        <end position="143"/>
    </location>
</feature>
<dbReference type="InterPro" id="IPR041973">
    <property type="entry name" value="KOW_Spt5_1"/>
</dbReference>
<evidence type="ECO:0000259" key="1">
    <source>
        <dbReference type="Pfam" id="PF23042"/>
    </source>
</evidence>
<dbReference type="GO" id="GO:0032784">
    <property type="term" value="P:regulation of DNA-templated transcription elongation"/>
    <property type="evidence" value="ECO:0007669"/>
    <property type="project" value="InterPro"/>
</dbReference>
<gene>
    <name evidence="3" type="ORF">RIF29_09254</name>
</gene>
<organism evidence="3 4">
    <name type="scientific">Crotalaria pallida</name>
    <name type="common">Smooth rattlebox</name>
    <name type="synonym">Crotalaria striata</name>
    <dbReference type="NCBI Taxonomy" id="3830"/>
    <lineage>
        <taxon>Eukaryota</taxon>
        <taxon>Viridiplantae</taxon>
        <taxon>Streptophyta</taxon>
        <taxon>Embryophyta</taxon>
        <taxon>Tracheophyta</taxon>
        <taxon>Spermatophyta</taxon>
        <taxon>Magnoliopsida</taxon>
        <taxon>eudicotyledons</taxon>
        <taxon>Gunneridae</taxon>
        <taxon>Pentapetalae</taxon>
        <taxon>rosids</taxon>
        <taxon>fabids</taxon>
        <taxon>Fabales</taxon>
        <taxon>Fabaceae</taxon>
        <taxon>Papilionoideae</taxon>
        <taxon>50 kb inversion clade</taxon>
        <taxon>genistoids sensu lato</taxon>
        <taxon>core genistoids</taxon>
        <taxon>Crotalarieae</taxon>
        <taxon>Crotalaria</taxon>
    </lineage>
</organism>
<dbReference type="GO" id="GO:0006368">
    <property type="term" value="P:transcription elongation by RNA polymerase II"/>
    <property type="evidence" value="ECO:0007669"/>
    <property type="project" value="TreeGrafter"/>
</dbReference>
<protein>
    <submittedName>
        <fullName evidence="3">Uncharacterized protein</fullName>
    </submittedName>
</protein>
<dbReference type="Pfam" id="PF23042">
    <property type="entry name" value="KOW1_SPT5"/>
    <property type="match status" value="1"/>
</dbReference>
<dbReference type="GO" id="GO:0032044">
    <property type="term" value="C:DSIF complex"/>
    <property type="evidence" value="ECO:0007669"/>
    <property type="project" value="TreeGrafter"/>
</dbReference>
<evidence type="ECO:0000313" key="4">
    <source>
        <dbReference type="Proteomes" id="UP001372338"/>
    </source>
</evidence>
<proteinExistence type="predicted"/>
<dbReference type="GO" id="GO:0006357">
    <property type="term" value="P:regulation of transcription by RNA polymerase II"/>
    <property type="evidence" value="ECO:0007669"/>
    <property type="project" value="InterPro"/>
</dbReference>
<dbReference type="InterPro" id="IPR041978">
    <property type="entry name" value="KOW_Spt5_5"/>
</dbReference>
<dbReference type="PANTHER" id="PTHR11125:SF8">
    <property type="entry name" value="PROTEIN RNA-DIRECTED DNA METHYLATION 3"/>
    <property type="match status" value="1"/>
</dbReference>
<dbReference type="EMBL" id="JAYWIO010000002">
    <property type="protein sequence ID" value="KAK7281349.1"/>
    <property type="molecule type" value="Genomic_DNA"/>
</dbReference>
<comment type="caution">
    <text evidence="3">The sequence shown here is derived from an EMBL/GenBank/DDBJ whole genome shotgun (WGS) entry which is preliminary data.</text>
</comment>
<dbReference type="GO" id="GO:0003729">
    <property type="term" value="F:mRNA binding"/>
    <property type="evidence" value="ECO:0007669"/>
    <property type="project" value="TreeGrafter"/>
</dbReference>
<reference evidence="3 4" key="1">
    <citation type="submission" date="2024-01" db="EMBL/GenBank/DDBJ databases">
        <title>The genomes of 5 underutilized Papilionoideae crops provide insights into root nodulation and disease resistanc.</title>
        <authorList>
            <person name="Yuan L."/>
        </authorList>
    </citation>
    <scope>NUCLEOTIDE SEQUENCE [LARGE SCALE GENOMIC DNA]</scope>
    <source>
        <strain evidence="3">ZHUSHIDOU_FW_LH</strain>
        <tissue evidence="3">Leaf</tissue>
    </source>
</reference>
<keyword evidence="4" id="KW-1185">Reference proteome</keyword>
<dbReference type="PANTHER" id="PTHR11125">
    <property type="entry name" value="SUPPRESSOR OF TY 5"/>
    <property type="match status" value="1"/>
</dbReference>
<sequence>MTGHMTILFLCIIEKQVRIGQTLRIRIGPLKGYLCRVIVLCRNDVTVKLDSQQKVLTVKCEHLSEVQAKGTTARLVGKGFVYIEAERQCHINEVTSDSPGDFDQLVHWHVMVLLIMAVNNTTKKVTVKLIPRIDLQALAAKLALERMGHVDEIVNT</sequence>
<dbReference type="InterPro" id="IPR014722">
    <property type="entry name" value="Rib_uL2_dom2"/>
</dbReference>
<dbReference type="Gene3D" id="2.30.30.30">
    <property type="match status" value="1"/>
</dbReference>
<evidence type="ECO:0000313" key="3">
    <source>
        <dbReference type="EMBL" id="KAK7281349.1"/>
    </source>
</evidence>
<dbReference type="AlphaFoldDB" id="A0AAN9IJK4"/>
<evidence type="ECO:0000259" key="2">
    <source>
        <dbReference type="Pfam" id="PF23290"/>
    </source>
</evidence>
<feature type="domain" description="Spt5 KOW" evidence="2">
    <location>
        <begin position="19"/>
        <end position="63"/>
    </location>
</feature>
<accession>A0AAN9IJK4</accession>
<dbReference type="Pfam" id="PF23290">
    <property type="entry name" value="KOW5_SPT5"/>
    <property type="match status" value="1"/>
</dbReference>